<dbReference type="InterPro" id="IPR018060">
    <property type="entry name" value="HTH_AraC"/>
</dbReference>
<dbReference type="RefSeq" id="WP_129563786.1">
    <property type="nucleotide sequence ID" value="NZ_CADIKL010000028.1"/>
</dbReference>
<keyword evidence="6" id="KW-1185">Reference proteome</keyword>
<dbReference type="Gene3D" id="1.10.10.60">
    <property type="entry name" value="Homeodomain-like"/>
    <property type="match status" value="1"/>
</dbReference>
<dbReference type="SMART" id="SM00342">
    <property type="entry name" value="HTH_ARAC"/>
    <property type="match status" value="1"/>
</dbReference>
<evidence type="ECO:0000313" key="5">
    <source>
        <dbReference type="EMBL" id="CAB3798736.1"/>
    </source>
</evidence>
<dbReference type="Proteomes" id="UP000494119">
    <property type="component" value="Unassembled WGS sequence"/>
</dbReference>
<dbReference type="InterPro" id="IPR050204">
    <property type="entry name" value="AraC_XylS_family_regulators"/>
</dbReference>
<gene>
    <name evidence="5" type="ORF">LMG28688_04794</name>
</gene>
<proteinExistence type="predicted"/>
<evidence type="ECO:0000256" key="3">
    <source>
        <dbReference type="ARBA" id="ARBA00023163"/>
    </source>
</evidence>
<dbReference type="PROSITE" id="PS01124">
    <property type="entry name" value="HTH_ARAC_FAMILY_2"/>
    <property type="match status" value="1"/>
</dbReference>
<dbReference type="GO" id="GO:0003700">
    <property type="term" value="F:DNA-binding transcription factor activity"/>
    <property type="evidence" value="ECO:0007669"/>
    <property type="project" value="InterPro"/>
</dbReference>
<dbReference type="SUPFAM" id="SSF46689">
    <property type="entry name" value="Homeodomain-like"/>
    <property type="match status" value="2"/>
</dbReference>
<evidence type="ECO:0000256" key="2">
    <source>
        <dbReference type="ARBA" id="ARBA00023125"/>
    </source>
</evidence>
<keyword evidence="1" id="KW-0805">Transcription regulation</keyword>
<keyword evidence="3" id="KW-0804">Transcription</keyword>
<evidence type="ECO:0000259" key="4">
    <source>
        <dbReference type="PROSITE" id="PS01124"/>
    </source>
</evidence>
<dbReference type="GO" id="GO:0043565">
    <property type="term" value="F:sequence-specific DNA binding"/>
    <property type="evidence" value="ECO:0007669"/>
    <property type="project" value="InterPro"/>
</dbReference>
<protein>
    <recommendedName>
        <fullName evidence="4">HTH araC/xylS-type domain-containing protein</fullName>
    </recommendedName>
</protein>
<evidence type="ECO:0000313" key="6">
    <source>
        <dbReference type="Proteomes" id="UP000494119"/>
    </source>
</evidence>
<keyword evidence="2" id="KW-0238">DNA-binding</keyword>
<dbReference type="InterPro" id="IPR009057">
    <property type="entry name" value="Homeodomain-like_sf"/>
</dbReference>
<accession>A0A6J5GGX6</accession>
<reference evidence="5 6" key="1">
    <citation type="submission" date="2020-04" db="EMBL/GenBank/DDBJ databases">
        <authorList>
            <person name="De Canck E."/>
        </authorList>
    </citation>
    <scope>NUCLEOTIDE SEQUENCE [LARGE SCALE GENOMIC DNA]</scope>
    <source>
        <strain evidence="5 6">LMG 28688</strain>
    </source>
</reference>
<sequence length="309" mass="33696">MNAVLEDAFAPAAGRVALKGSDALGWRGFGAQMLAISAGRHRIPGTAYHRVGVHFGAPVRANCVCDGRRLARMQAEGDADVIPAGLDGVWTDDADCTVLSIRLEDAFVRTIAEQLVRKPDTATIQPRLQLRDARVQHLAWALRAELDAGEASDPLYAESIGTALAVRLLDAAEPLEARRAVLSPRLAARVTDYIESHLDARLTLTELAALVDLSVPHFKVLFRGTLGMPVHQYVVRRRVERARSLLLKGGLNATQVALEVGFAHQSHLAHWMNRVLGVTPRELMREAASDTVVRLTVCADPRAPDPRDR</sequence>
<name>A0A6J5GGX6_9BURK</name>
<dbReference type="PANTHER" id="PTHR46796:SF6">
    <property type="entry name" value="ARAC SUBFAMILY"/>
    <property type="match status" value="1"/>
</dbReference>
<dbReference type="PANTHER" id="PTHR46796">
    <property type="entry name" value="HTH-TYPE TRANSCRIPTIONAL ACTIVATOR RHAS-RELATED"/>
    <property type="match status" value="1"/>
</dbReference>
<dbReference type="EMBL" id="CADIKL010000028">
    <property type="protein sequence ID" value="CAB3798736.1"/>
    <property type="molecule type" value="Genomic_DNA"/>
</dbReference>
<feature type="domain" description="HTH araC/xylS-type" evidence="4">
    <location>
        <begin position="188"/>
        <end position="286"/>
    </location>
</feature>
<organism evidence="5 6">
    <name type="scientific">Paraburkholderia caffeinitolerans</name>
    <dbReference type="NCBI Taxonomy" id="1723730"/>
    <lineage>
        <taxon>Bacteria</taxon>
        <taxon>Pseudomonadati</taxon>
        <taxon>Pseudomonadota</taxon>
        <taxon>Betaproteobacteria</taxon>
        <taxon>Burkholderiales</taxon>
        <taxon>Burkholderiaceae</taxon>
        <taxon>Paraburkholderia</taxon>
    </lineage>
</organism>
<dbReference type="AlphaFoldDB" id="A0A6J5GGX6"/>
<evidence type="ECO:0000256" key="1">
    <source>
        <dbReference type="ARBA" id="ARBA00023015"/>
    </source>
</evidence>
<dbReference type="Pfam" id="PF12833">
    <property type="entry name" value="HTH_18"/>
    <property type="match status" value="1"/>
</dbReference>